<evidence type="ECO:0000256" key="2">
    <source>
        <dbReference type="ARBA" id="ARBA00022448"/>
    </source>
</evidence>
<sequence length="706" mass="76515">MTGAKFWLAGVAFLPGIVHAQTVENVREPVGPDNDIVVTAQRYEQRLQDVPISITAVTDEEIQARNAKLLADLQYAVPGLSMFGYGVGASYTQLRGVSNISGAATVGIYYDETPFTLSSVGLDPSAKLLDMERVEVLRGPQATLYGEGSMGGTIRYIPEAPQLDRIGGWAEGQWSDTKDGANNYVLEGAVNLPIVTDKIGVRIAASYERVGGWIDSVTTGERDINSADLYTVRGTLRLKPTDRLDVSLLGLYQKSAQDNQNFGVDQTTMAALETPLRDRTIFIQAKASYDFDFATLTGIAGYIDRDNSNTLDITSLYGPFLPLLGIPPGFITAIGLETVSEFKVYNGELRLASQGDGRLRWALGATFRNLEQTTTQSSTTAPNSLPFVLLLAGGPLENKSHAVYAELGYKIVPNLTATVGARYYSEHKTQRIESSNLGATSLDIGDGKFHSFNPRVNLSYEFSREAMIYANVAKGFRSGGFNLTSAGGGVIPVPPTYEPDEIWTYEAGGKLALARNRLVLDASVYRSIWSDVQAVTTAPGSALVYITNSGRVTGWGVDFSATARPVRALTLSGTFGWNNLAYTTTTADKFEGDPVDGAARLSYSASLDYRPMLTQAMTGIFRIDFQHAGRGQITVRNYVPALIRERPERDLLNVRAGVGFGPVELTVFANNLFNEKAPILIGPYGAIAENIEQRPRTIGISASTRF</sequence>
<dbReference type="CDD" id="cd01347">
    <property type="entry name" value="ligand_gated_channel"/>
    <property type="match status" value="1"/>
</dbReference>
<feature type="chain" id="PRO_5046274923" evidence="15">
    <location>
        <begin position="21"/>
        <end position="706"/>
    </location>
</feature>
<keyword evidence="11 12" id="KW-0998">Cell outer membrane</keyword>
<evidence type="ECO:0000313" key="18">
    <source>
        <dbReference type="EMBL" id="MDT9600591.1"/>
    </source>
</evidence>
<dbReference type="InterPro" id="IPR012910">
    <property type="entry name" value="Plug_dom"/>
</dbReference>
<keyword evidence="3 12" id="KW-1134">Transmembrane beta strand</keyword>
<dbReference type="Proteomes" id="UP001259572">
    <property type="component" value="Unassembled WGS sequence"/>
</dbReference>
<keyword evidence="10 12" id="KW-0472">Membrane</keyword>
<dbReference type="PANTHER" id="PTHR32552">
    <property type="entry name" value="FERRICHROME IRON RECEPTOR-RELATED"/>
    <property type="match status" value="1"/>
</dbReference>
<dbReference type="InterPro" id="IPR000531">
    <property type="entry name" value="Beta-barrel_TonB"/>
</dbReference>
<feature type="domain" description="TonB-dependent receptor plug" evidence="17">
    <location>
        <begin position="47"/>
        <end position="153"/>
    </location>
</feature>
<gene>
    <name evidence="18" type="ORF">RQX22_16645</name>
</gene>
<evidence type="ECO:0000256" key="11">
    <source>
        <dbReference type="ARBA" id="ARBA00023237"/>
    </source>
</evidence>
<evidence type="ECO:0000259" key="16">
    <source>
        <dbReference type="Pfam" id="PF00593"/>
    </source>
</evidence>
<dbReference type="PROSITE" id="PS52016">
    <property type="entry name" value="TONB_DEPENDENT_REC_3"/>
    <property type="match status" value="1"/>
</dbReference>
<organism evidence="18 19">
    <name type="scientific">Sphingosinicella rhizophila</name>
    <dbReference type="NCBI Taxonomy" id="3050082"/>
    <lineage>
        <taxon>Bacteria</taxon>
        <taxon>Pseudomonadati</taxon>
        <taxon>Pseudomonadota</taxon>
        <taxon>Alphaproteobacteria</taxon>
        <taxon>Sphingomonadales</taxon>
        <taxon>Sphingosinicellaceae</taxon>
        <taxon>Sphingosinicella</taxon>
    </lineage>
</organism>
<accession>A0ABU3QB03</accession>
<feature type="signal peptide" evidence="15">
    <location>
        <begin position="1"/>
        <end position="20"/>
    </location>
</feature>
<evidence type="ECO:0000256" key="1">
    <source>
        <dbReference type="ARBA" id="ARBA00004571"/>
    </source>
</evidence>
<keyword evidence="19" id="KW-1185">Reference proteome</keyword>
<evidence type="ECO:0000313" key="19">
    <source>
        <dbReference type="Proteomes" id="UP001259572"/>
    </source>
</evidence>
<dbReference type="InterPro" id="IPR010917">
    <property type="entry name" value="TonB_rcpt_CS"/>
</dbReference>
<dbReference type="PANTHER" id="PTHR32552:SF81">
    <property type="entry name" value="TONB-DEPENDENT OUTER MEMBRANE RECEPTOR"/>
    <property type="match status" value="1"/>
</dbReference>
<dbReference type="Pfam" id="PF07715">
    <property type="entry name" value="Plug"/>
    <property type="match status" value="1"/>
</dbReference>
<dbReference type="Pfam" id="PF00593">
    <property type="entry name" value="TonB_dep_Rec_b-barrel"/>
    <property type="match status" value="1"/>
</dbReference>
<protein>
    <submittedName>
        <fullName evidence="18">TonB-dependent receptor</fullName>
    </submittedName>
</protein>
<dbReference type="InterPro" id="IPR036942">
    <property type="entry name" value="Beta-barrel_TonB_sf"/>
</dbReference>
<name>A0ABU3QB03_9SPHN</name>
<evidence type="ECO:0000256" key="4">
    <source>
        <dbReference type="ARBA" id="ARBA00022496"/>
    </source>
</evidence>
<dbReference type="RefSeq" id="WP_315727929.1">
    <property type="nucleotide sequence ID" value="NZ_JAVUPU010000010.1"/>
</dbReference>
<evidence type="ECO:0000256" key="8">
    <source>
        <dbReference type="ARBA" id="ARBA00023065"/>
    </source>
</evidence>
<evidence type="ECO:0000256" key="14">
    <source>
        <dbReference type="RuleBase" id="RU003357"/>
    </source>
</evidence>
<evidence type="ECO:0000256" key="5">
    <source>
        <dbReference type="ARBA" id="ARBA00022692"/>
    </source>
</evidence>
<comment type="subcellular location">
    <subcellularLocation>
        <location evidence="1 12">Cell outer membrane</location>
        <topology evidence="1 12">Multi-pass membrane protein</topology>
    </subcellularLocation>
</comment>
<evidence type="ECO:0000256" key="13">
    <source>
        <dbReference type="PROSITE-ProRule" id="PRU10144"/>
    </source>
</evidence>
<evidence type="ECO:0000256" key="3">
    <source>
        <dbReference type="ARBA" id="ARBA00022452"/>
    </source>
</evidence>
<dbReference type="Gene3D" id="2.40.170.20">
    <property type="entry name" value="TonB-dependent receptor, beta-barrel domain"/>
    <property type="match status" value="1"/>
</dbReference>
<evidence type="ECO:0000256" key="7">
    <source>
        <dbReference type="ARBA" id="ARBA00023004"/>
    </source>
</evidence>
<dbReference type="PROSITE" id="PS01156">
    <property type="entry name" value="TONB_DEPENDENT_REC_2"/>
    <property type="match status" value="1"/>
</dbReference>
<dbReference type="EMBL" id="JAVUPU010000010">
    <property type="protein sequence ID" value="MDT9600591.1"/>
    <property type="molecule type" value="Genomic_DNA"/>
</dbReference>
<evidence type="ECO:0000259" key="17">
    <source>
        <dbReference type="Pfam" id="PF07715"/>
    </source>
</evidence>
<evidence type="ECO:0000256" key="12">
    <source>
        <dbReference type="PROSITE-ProRule" id="PRU01360"/>
    </source>
</evidence>
<keyword evidence="6 15" id="KW-0732">Signal</keyword>
<feature type="short sequence motif" description="TonB C-terminal box" evidence="13">
    <location>
        <begin position="689"/>
        <end position="706"/>
    </location>
</feature>
<reference evidence="18 19" key="1">
    <citation type="submission" date="2023-05" db="EMBL/GenBank/DDBJ databases">
        <authorList>
            <person name="Guo Y."/>
        </authorList>
    </citation>
    <scope>NUCLEOTIDE SEQUENCE [LARGE SCALE GENOMIC DNA]</scope>
    <source>
        <strain evidence="18 19">GR2756</strain>
    </source>
</reference>
<keyword evidence="8" id="KW-0406">Ion transport</keyword>
<keyword evidence="18" id="KW-0675">Receptor</keyword>
<feature type="domain" description="TonB-dependent receptor-like beta-barrel" evidence="16">
    <location>
        <begin position="252"/>
        <end position="672"/>
    </location>
</feature>
<keyword evidence="5 12" id="KW-0812">Transmembrane</keyword>
<comment type="similarity">
    <text evidence="12 14">Belongs to the TonB-dependent receptor family.</text>
</comment>
<evidence type="ECO:0000256" key="10">
    <source>
        <dbReference type="ARBA" id="ARBA00023136"/>
    </source>
</evidence>
<keyword evidence="7" id="KW-0408">Iron</keyword>
<dbReference type="InterPro" id="IPR039426">
    <property type="entry name" value="TonB-dep_rcpt-like"/>
</dbReference>
<evidence type="ECO:0000256" key="15">
    <source>
        <dbReference type="SAM" id="SignalP"/>
    </source>
</evidence>
<evidence type="ECO:0000256" key="9">
    <source>
        <dbReference type="ARBA" id="ARBA00023077"/>
    </source>
</evidence>
<proteinExistence type="inferred from homology"/>
<dbReference type="SUPFAM" id="SSF56935">
    <property type="entry name" value="Porins"/>
    <property type="match status" value="1"/>
</dbReference>
<keyword evidence="9 14" id="KW-0798">TonB box</keyword>
<comment type="caution">
    <text evidence="18">The sequence shown here is derived from an EMBL/GenBank/DDBJ whole genome shotgun (WGS) entry which is preliminary data.</text>
</comment>
<evidence type="ECO:0000256" key="6">
    <source>
        <dbReference type="ARBA" id="ARBA00022729"/>
    </source>
</evidence>
<keyword evidence="2 12" id="KW-0813">Transport</keyword>
<keyword evidence="4" id="KW-0410">Iron transport</keyword>